<gene>
    <name evidence="2" type="ORF">ACFSBL_16590</name>
</gene>
<feature type="transmembrane region" description="Helical" evidence="1">
    <location>
        <begin position="12"/>
        <end position="31"/>
    </location>
</feature>
<feature type="transmembrane region" description="Helical" evidence="1">
    <location>
        <begin position="43"/>
        <end position="64"/>
    </location>
</feature>
<protein>
    <submittedName>
        <fullName evidence="2">Uncharacterized protein</fullName>
    </submittedName>
</protein>
<comment type="caution">
    <text evidence="2">The sequence shown here is derived from an EMBL/GenBank/DDBJ whole genome shotgun (WGS) entry which is preliminary data.</text>
</comment>
<accession>A0ABD6DPQ5</accession>
<keyword evidence="1" id="KW-0812">Transmembrane</keyword>
<organism evidence="2 3">
    <name type="scientific">Haloarchaeobius litoreus</name>
    <dbReference type="NCBI Taxonomy" id="755306"/>
    <lineage>
        <taxon>Archaea</taxon>
        <taxon>Methanobacteriati</taxon>
        <taxon>Methanobacteriota</taxon>
        <taxon>Stenosarchaea group</taxon>
        <taxon>Halobacteria</taxon>
        <taxon>Halobacteriales</taxon>
        <taxon>Halorubellaceae</taxon>
        <taxon>Haloarchaeobius</taxon>
    </lineage>
</organism>
<keyword evidence="1" id="KW-0472">Membrane</keyword>
<keyword evidence="3" id="KW-1185">Reference proteome</keyword>
<dbReference type="EMBL" id="JBHUDO010000003">
    <property type="protein sequence ID" value="MFD1647307.1"/>
    <property type="molecule type" value="Genomic_DNA"/>
</dbReference>
<evidence type="ECO:0000313" key="2">
    <source>
        <dbReference type="EMBL" id="MFD1647307.1"/>
    </source>
</evidence>
<evidence type="ECO:0000313" key="3">
    <source>
        <dbReference type="Proteomes" id="UP001597034"/>
    </source>
</evidence>
<evidence type="ECO:0000256" key="1">
    <source>
        <dbReference type="SAM" id="Phobius"/>
    </source>
</evidence>
<name>A0ABD6DPQ5_9EURY</name>
<dbReference type="AlphaFoldDB" id="A0ABD6DPQ5"/>
<keyword evidence="1" id="KW-1133">Transmembrane helix</keyword>
<sequence length="272" mass="27514">MVRKHTYYRAVSVLWFFGSMVGFIVVGLGMLEPTVPASLVPSRAVAFGGGVGVGLAGLAVIQLFQARAWVRAGRGADLSSQGLALPLRTPDMVGEVDGRPVRAFTVSRSTGGGESSGKSTFTRVEADLDEPAGTGCLVYPHGDVSAGDEALRDLQLPSASVDGVLAMGPSEEFARAVLTPAVVDTLGEADSVDAVYAGDAGGLVAELVSANDSSFLGGLAKRAMKSLPGGESSAGIETKGAVLDADMLADQTRAVAAVAEGFEQAAGTTPAA</sequence>
<dbReference type="RefSeq" id="WP_256400634.1">
    <property type="nucleotide sequence ID" value="NZ_JANHJR010000003.1"/>
</dbReference>
<proteinExistence type="predicted"/>
<reference evidence="2 3" key="1">
    <citation type="journal article" date="2019" name="Int. J. Syst. Evol. Microbiol.">
        <title>The Global Catalogue of Microorganisms (GCM) 10K type strain sequencing project: providing services to taxonomists for standard genome sequencing and annotation.</title>
        <authorList>
            <consortium name="The Broad Institute Genomics Platform"/>
            <consortium name="The Broad Institute Genome Sequencing Center for Infectious Disease"/>
            <person name="Wu L."/>
            <person name="Ma J."/>
        </authorList>
    </citation>
    <scope>NUCLEOTIDE SEQUENCE [LARGE SCALE GENOMIC DNA]</scope>
    <source>
        <strain evidence="2 3">CGMCC 1.10390</strain>
    </source>
</reference>
<dbReference type="Proteomes" id="UP001597034">
    <property type="component" value="Unassembled WGS sequence"/>
</dbReference>